<comment type="subcellular location">
    <subcellularLocation>
        <location evidence="9">Cytoplasm</location>
    </subcellularLocation>
</comment>
<keyword evidence="6 9" id="KW-0648">Protein biosynthesis</keyword>
<dbReference type="InterPro" id="IPR014729">
    <property type="entry name" value="Rossmann-like_a/b/a_fold"/>
</dbReference>
<dbReference type="RefSeq" id="WP_236501973.1">
    <property type="nucleotide sequence ID" value="NZ_CP091244.1"/>
</dbReference>
<dbReference type="Gene3D" id="3.10.290.10">
    <property type="entry name" value="RNA-binding S4 domain"/>
    <property type="match status" value="1"/>
</dbReference>
<dbReference type="PRINTS" id="PR01040">
    <property type="entry name" value="TRNASYNTHTYR"/>
</dbReference>
<keyword evidence="3 9" id="KW-0547">Nucleotide-binding</keyword>
<keyword evidence="7 9" id="KW-0030">Aminoacyl-tRNA synthetase</keyword>
<gene>
    <name evidence="9 12" type="primary">tyrS</name>
    <name evidence="12" type="ORF">L2Y54_11140</name>
</gene>
<evidence type="ECO:0000256" key="4">
    <source>
        <dbReference type="ARBA" id="ARBA00022840"/>
    </source>
</evidence>
<dbReference type="InterPro" id="IPR002307">
    <property type="entry name" value="Tyr-tRNA-ligase"/>
</dbReference>
<dbReference type="Pfam" id="PF00579">
    <property type="entry name" value="tRNA-synt_1b"/>
    <property type="match status" value="1"/>
</dbReference>
<feature type="binding site" evidence="9">
    <location>
        <position position="229"/>
    </location>
    <ligand>
        <name>ATP</name>
        <dbReference type="ChEBI" id="CHEBI:30616"/>
    </ligand>
</feature>
<dbReference type="Proteomes" id="UP001054801">
    <property type="component" value="Chromosome"/>
</dbReference>
<accession>A0ABY3T734</accession>
<dbReference type="InterPro" id="IPR036986">
    <property type="entry name" value="S4_RNA-bd_sf"/>
</dbReference>
<dbReference type="NCBIfam" id="TIGR00234">
    <property type="entry name" value="tyrS"/>
    <property type="match status" value="1"/>
</dbReference>
<comment type="similarity">
    <text evidence="9">Belongs to the class-I aminoacyl-tRNA synthetase family. TyrS type 2 subfamily.</text>
</comment>
<dbReference type="InterPro" id="IPR024088">
    <property type="entry name" value="Tyr-tRNA-ligase_bac-type"/>
</dbReference>
<sequence>MDDVADLMQELVRGCEEVLVEAELVAKLKKGKPLRIKAGFDPTAPDLHLGHTVLINKMRQFQDAGHQILFLIGDFTGMIGDPTGKSATRPALTAEQVQQNAVTYQEQIFKILDPDKTEVMFNSTWMNQLGSAGLIQLAAKHTVARMLERDDFTKRYKSGQPIAIHEFLYPLVQGYDSVAMKADVELGGTDQKFNLLVGRELQRQYGQEQQVVMTMPLLEGLDGVNKMSKSLGNYIGITDAPNEMFGKIMSISDELMWRYFELLSFRPLTELKRFKQDVGQGANPRDLKFLLAEELIARFHSQAAAVGAREDFIARFQKGAMPDEMDEISLVAEGSGMPIASLLKAAGLIGSTSDALRMIQQGGVKIDGIKVEDRNLLIEKGITAVFQVGKRKFAKITLG</sequence>
<dbReference type="SMART" id="SM00363">
    <property type="entry name" value="S4"/>
    <property type="match status" value="1"/>
</dbReference>
<organism evidence="12 13">
    <name type="scientific">Thiothrix winogradskyi</name>
    <dbReference type="NCBI Taxonomy" id="96472"/>
    <lineage>
        <taxon>Bacteria</taxon>
        <taxon>Pseudomonadati</taxon>
        <taxon>Pseudomonadota</taxon>
        <taxon>Gammaproteobacteria</taxon>
        <taxon>Thiotrichales</taxon>
        <taxon>Thiotrichaceae</taxon>
        <taxon>Thiothrix</taxon>
    </lineage>
</organism>
<keyword evidence="2 9" id="KW-0436">Ligase</keyword>
<evidence type="ECO:0000313" key="13">
    <source>
        <dbReference type="Proteomes" id="UP001054801"/>
    </source>
</evidence>
<dbReference type="SUPFAM" id="SSF55174">
    <property type="entry name" value="Alpha-L RNA-binding motif"/>
    <property type="match status" value="1"/>
</dbReference>
<evidence type="ECO:0000256" key="6">
    <source>
        <dbReference type="ARBA" id="ARBA00022917"/>
    </source>
</evidence>
<evidence type="ECO:0000256" key="1">
    <source>
        <dbReference type="ARBA" id="ARBA00022490"/>
    </source>
</evidence>
<keyword evidence="13" id="KW-1185">Reference proteome</keyword>
<dbReference type="Gene3D" id="3.40.50.620">
    <property type="entry name" value="HUPs"/>
    <property type="match status" value="1"/>
</dbReference>
<dbReference type="Pfam" id="PF01479">
    <property type="entry name" value="S4"/>
    <property type="match status" value="1"/>
</dbReference>
<keyword evidence="4 9" id="KW-0067">ATP-binding</keyword>
<dbReference type="CDD" id="cd00805">
    <property type="entry name" value="TyrRS_core"/>
    <property type="match status" value="1"/>
</dbReference>
<dbReference type="PROSITE" id="PS00178">
    <property type="entry name" value="AA_TRNA_LIGASE_I"/>
    <property type="match status" value="1"/>
</dbReference>
<evidence type="ECO:0000256" key="2">
    <source>
        <dbReference type="ARBA" id="ARBA00022598"/>
    </source>
</evidence>
<name>A0ABY3T734_9GAMM</name>
<evidence type="ECO:0000256" key="7">
    <source>
        <dbReference type="ARBA" id="ARBA00023146"/>
    </source>
</evidence>
<dbReference type="EC" id="6.1.1.1" evidence="9"/>
<evidence type="ECO:0000256" key="8">
    <source>
        <dbReference type="ARBA" id="ARBA00048248"/>
    </source>
</evidence>
<keyword evidence="1 9" id="KW-0963">Cytoplasm</keyword>
<dbReference type="HAMAP" id="MF_02007">
    <property type="entry name" value="Tyr_tRNA_synth_type2"/>
    <property type="match status" value="1"/>
</dbReference>
<dbReference type="InterPro" id="IPR002305">
    <property type="entry name" value="aa-tRNA-synth_Ic"/>
</dbReference>
<dbReference type="SUPFAM" id="SSF52374">
    <property type="entry name" value="Nucleotidylyl transferase"/>
    <property type="match status" value="1"/>
</dbReference>
<dbReference type="InterPro" id="IPR001412">
    <property type="entry name" value="aa-tRNA-synth_I_CS"/>
</dbReference>
<feature type="domain" description="RNA-binding S4" evidence="11">
    <location>
        <begin position="337"/>
        <end position="397"/>
    </location>
</feature>
<dbReference type="InterPro" id="IPR002942">
    <property type="entry name" value="S4_RNA-bd"/>
</dbReference>
<keyword evidence="5 10" id="KW-0694">RNA-binding</keyword>
<evidence type="ECO:0000313" key="12">
    <source>
        <dbReference type="EMBL" id="UJS26570.1"/>
    </source>
</evidence>
<evidence type="ECO:0000256" key="9">
    <source>
        <dbReference type="HAMAP-Rule" id="MF_02007"/>
    </source>
</evidence>
<comment type="function">
    <text evidence="9">Catalyzes the attachment of tyrosine to tRNA(Tyr) in a two-step reaction: tyrosine is first activated by ATP to form Tyr-AMP and then transferred to the acceptor end of tRNA(Tyr).</text>
</comment>
<evidence type="ECO:0000256" key="3">
    <source>
        <dbReference type="ARBA" id="ARBA00022741"/>
    </source>
</evidence>
<feature type="short sequence motif" description="'KMSKS' region" evidence="9">
    <location>
        <begin position="226"/>
        <end position="230"/>
    </location>
</feature>
<dbReference type="PANTHER" id="PTHR11766:SF1">
    <property type="entry name" value="TYROSINE--TRNA LIGASE"/>
    <property type="match status" value="1"/>
</dbReference>
<comment type="catalytic activity">
    <reaction evidence="8 9">
        <text>tRNA(Tyr) + L-tyrosine + ATP = L-tyrosyl-tRNA(Tyr) + AMP + diphosphate + H(+)</text>
        <dbReference type="Rhea" id="RHEA:10220"/>
        <dbReference type="Rhea" id="RHEA-COMP:9706"/>
        <dbReference type="Rhea" id="RHEA-COMP:9707"/>
        <dbReference type="ChEBI" id="CHEBI:15378"/>
        <dbReference type="ChEBI" id="CHEBI:30616"/>
        <dbReference type="ChEBI" id="CHEBI:33019"/>
        <dbReference type="ChEBI" id="CHEBI:58315"/>
        <dbReference type="ChEBI" id="CHEBI:78442"/>
        <dbReference type="ChEBI" id="CHEBI:78536"/>
        <dbReference type="ChEBI" id="CHEBI:456215"/>
        <dbReference type="EC" id="6.1.1.1"/>
    </reaction>
</comment>
<dbReference type="PANTHER" id="PTHR11766">
    <property type="entry name" value="TYROSYL-TRNA SYNTHETASE"/>
    <property type="match status" value="1"/>
</dbReference>
<evidence type="ECO:0000256" key="10">
    <source>
        <dbReference type="PROSITE-ProRule" id="PRU00182"/>
    </source>
</evidence>
<proteinExistence type="inferred from homology"/>
<dbReference type="Gene3D" id="1.10.240.10">
    <property type="entry name" value="Tyrosyl-Transfer RNA Synthetase"/>
    <property type="match status" value="1"/>
</dbReference>
<evidence type="ECO:0000259" key="11">
    <source>
        <dbReference type="SMART" id="SM00363"/>
    </source>
</evidence>
<feature type="short sequence motif" description="'HIGH' region" evidence="9">
    <location>
        <begin position="42"/>
        <end position="51"/>
    </location>
</feature>
<protein>
    <recommendedName>
        <fullName evidence="9">Tyrosine--tRNA ligase</fullName>
        <ecNumber evidence="9">6.1.1.1</ecNumber>
    </recommendedName>
    <alternativeName>
        <fullName evidence="9">Tyrosyl-tRNA synthetase</fullName>
        <shortName evidence="9">TyrRS</shortName>
    </alternativeName>
</protein>
<dbReference type="PROSITE" id="PS50889">
    <property type="entry name" value="S4"/>
    <property type="match status" value="1"/>
</dbReference>
<dbReference type="InterPro" id="IPR024108">
    <property type="entry name" value="Tyr-tRNA-ligase_bac_2"/>
</dbReference>
<dbReference type="EMBL" id="CP091244">
    <property type="protein sequence ID" value="UJS26570.1"/>
    <property type="molecule type" value="Genomic_DNA"/>
</dbReference>
<dbReference type="CDD" id="cd00165">
    <property type="entry name" value="S4"/>
    <property type="match status" value="1"/>
</dbReference>
<comment type="subunit">
    <text evidence="9">Homodimer.</text>
</comment>
<dbReference type="GO" id="GO:0004831">
    <property type="term" value="F:tyrosine-tRNA ligase activity"/>
    <property type="evidence" value="ECO:0007669"/>
    <property type="project" value="UniProtKB-EC"/>
</dbReference>
<evidence type="ECO:0000256" key="5">
    <source>
        <dbReference type="ARBA" id="ARBA00022884"/>
    </source>
</evidence>
<reference evidence="12" key="1">
    <citation type="journal article" date="2022" name="Microorganisms">
        <title>Two New Species of Filamentous Sulfur Bacteria of the Genus Thiothrix, Thiothrix winogradskyi sp. nov. and 'Candidatus Thiothrix sulfatifontis' sp. nov.</title>
        <authorList>
            <person name="Ravin N.V."/>
            <person name="Rossetti S."/>
            <person name="Beletsky A.V."/>
            <person name="Kadnikov V.V."/>
            <person name="Rudenko T.S."/>
            <person name="Smolyakov D.D."/>
            <person name="Moskvitina M.I."/>
            <person name="Gureeva M.V."/>
            <person name="Mardanov A.V."/>
            <person name="Grabovich M.Y."/>
        </authorList>
    </citation>
    <scope>NUCLEOTIDE SEQUENCE</scope>
    <source>
        <strain evidence="12">CT3</strain>
    </source>
</reference>